<protein>
    <submittedName>
        <fullName evidence="2">Putative secreted protein</fullName>
    </submittedName>
</protein>
<feature type="chain" id="PRO_5014876091" evidence="1">
    <location>
        <begin position="17"/>
        <end position="88"/>
    </location>
</feature>
<dbReference type="AlphaFoldDB" id="A0A2M4D5P7"/>
<accession>A0A2M4D5P7</accession>
<feature type="signal peptide" evidence="1">
    <location>
        <begin position="1"/>
        <end position="16"/>
    </location>
</feature>
<keyword evidence="1" id="KW-0732">Signal</keyword>
<sequence length="88" mass="9725">MNLCLLLVVPGSSSWGTVERTANPSLLGMMYHIIWLCIVDLQREPGPPLQGDERGQRSPSLINFSSGTILSSVVLESLFLRKKQILES</sequence>
<evidence type="ECO:0000256" key="1">
    <source>
        <dbReference type="SAM" id="SignalP"/>
    </source>
</evidence>
<evidence type="ECO:0000313" key="2">
    <source>
        <dbReference type="EMBL" id="MBW72873.1"/>
    </source>
</evidence>
<proteinExistence type="predicted"/>
<dbReference type="EMBL" id="GGFL01008695">
    <property type="protein sequence ID" value="MBW72873.1"/>
    <property type="molecule type" value="Transcribed_RNA"/>
</dbReference>
<reference evidence="2" key="1">
    <citation type="submission" date="2018-01" db="EMBL/GenBank/DDBJ databases">
        <title>An insight into the sialome of Amazonian anophelines.</title>
        <authorList>
            <person name="Ribeiro J.M."/>
            <person name="Scarpassa V."/>
            <person name="Calvo E."/>
        </authorList>
    </citation>
    <scope>NUCLEOTIDE SEQUENCE</scope>
</reference>
<organism evidence="2">
    <name type="scientific">Anopheles darlingi</name>
    <name type="common">Mosquito</name>
    <dbReference type="NCBI Taxonomy" id="43151"/>
    <lineage>
        <taxon>Eukaryota</taxon>
        <taxon>Metazoa</taxon>
        <taxon>Ecdysozoa</taxon>
        <taxon>Arthropoda</taxon>
        <taxon>Hexapoda</taxon>
        <taxon>Insecta</taxon>
        <taxon>Pterygota</taxon>
        <taxon>Neoptera</taxon>
        <taxon>Endopterygota</taxon>
        <taxon>Diptera</taxon>
        <taxon>Nematocera</taxon>
        <taxon>Culicoidea</taxon>
        <taxon>Culicidae</taxon>
        <taxon>Anophelinae</taxon>
        <taxon>Anopheles</taxon>
    </lineage>
</organism>
<name>A0A2M4D5P7_ANODA</name>